<sequence>MKISVIIPTYNPGGYLFECLESVFKQTLNASEYEVLIILNGDQNPYENNIKKFLLGYERVNNIKYFYSSKKGVSIARNIGLDLAIGEYICFVDDDDIVSENFLSELYNVSSPDYVGLCNIFSFHNHPSEMGTEFFVSDYIRYKKRIENADVVGYRRYISYPVAKLYHRDIIKSRRFDTRFTNGEDGLFSRLISDKYKGLRCTSESAVYYVRIRIGSASRSKLSLGKILKDTILLWFVLIKYYFSNPRDYSFKLYAYSILSVLKNSFVLLKNR</sequence>
<dbReference type="InterPro" id="IPR001173">
    <property type="entry name" value="Glyco_trans_2-like"/>
</dbReference>
<dbReference type="Gene3D" id="3.90.550.10">
    <property type="entry name" value="Spore Coat Polysaccharide Biosynthesis Protein SpsA, Chain A"/>
    <property type="match status" value="1"/>
</dbReference>
<comment type="caution">
    <text evidence="2">The sequence shown here is derived from an EMBL/GenBank/DDBJ whole genome shotgun (WGS) entry which is preliminary data.</text>
</comment>
<reference evidence="2 3" key="1">
    <citation type="submission" date="2014-02" db="EMBL/GenBank/DDBJ databases">
        <authorList>
            <person name="Sears C."/>
            <person name="Carroll K."/>
            <person name="Sack B.R."/>
            <person name="Qadri F."/>
            <person name="Myers L.L."/>
            <person name="Chung G.-T."/>
            <person name="Escheverria P."/>
            <person name="Fraser C.M."/>
            <person name="Sadzewicz L."/>
            <person name="Shefchek K.A."/>
            <person name="Tallon L."/>
            <person name="Das S.P."/>
            <person name="Daugherty S."/>
            <person name="Mongodin E.F."/>
        </authorList>
    </citation>
    <scope>NUCLEOTIDE SEQUENCE [LARGE SCALE GENOMIC DNA]</scope>
    <source>
        <strain evidence="2 3">2-F-2 #4</strain>
    </source>
</reference>
<dbReference type="PATRIC" id="fig|1339280.3.peg.4561"/>
<dbReference type="CDD" id="cd00761">
    <property type="entry name" value="Glyco_tranf_GTA_type"/>
    <property type="match status" value="1"/>
</dbReference>
<evidence type="ECO:0000313" key="2">
    <source>
        <dbReference type="EMBL" id="EXZ42103.1"/>
    </source>
</evidence>
<keyword evidence="2" id="KW-0808">Transferase</keyword>
<organism evidence="2 3">
    <name type="scientific">Bacteroides fragilis str. 2-F-2 #4</name>
    <dbReference type="NCBI Taxonomy" id="1339280"/>
    <lineage>
        <taxon>Bacteria</taxon>
        <taxon>Pseudomonadati</taxon>
        <taxon>Bacteroidota</taxon>
        <taxon>Bacteroidia</taxon>
        <taxon>Bacteroidales</taxon>
        <taxon>Bacteroidaceae</taxon>
        <taxon>Bacteroides</taxon>
    </lineage>
</organism>
<dbReference type="AlphaFoldDB" id="A0A015YD41"/>
<dbReference type="PANTHER" id="PTHR22916:SF3">
    <property type="entry name" value="UDP-GLCNAC:BETAGAL BETA-1,3-N-ACETYLGLUCOSAMINYLTRANSFERASE-LIKE PROTEIN 1"/>
    <property type="match status" value="1"/>
</dbReference>
<evidence type="ECO:0000313" key="3">
    <source>
        <dbReference type="Proteomes" id="UP000022272"/>
    </source>
</evidence>
<dbReference type="Pfam" id="PF00535">
    <property type="entry name" value="Glycos_transf_2"/>
    <property type="match status" value="1"/>
</dbReference>
<name>A0A015YD41_BACFG</name>
<feature type="domain" description="Glycosyltransferase 2-like" evidence="1">
    <location>
        <begin position="4"/>
        <end position="171"/>
    </location>
</feature>
<dbReference type="EMBL" id="JGDM01000129">
    <property type="protein sequence ID" value="EXZ42103.1"/>
    <property type="molecule type" value="Genomic_DNA"/>
</dbReference>
<evidence type="ECO:0000259" key="1">
    <source>
        <dbReference type="Pfam" id="PF00535"/>
    </source>
</evidence>
<dbReference type="Proteomes" id="UP000022272">
    <property type="component" value="Unassembled WGS sequence"/>
</dbReference>
<dbReference type="PANTHER" id="PTHR22916">
    <property type="entry name" value="GLYCOSYLTRANSFERASE"/>
    <property type="match status" value="1"/>
</dbReference>
<gene>
    <name evidence="2" type="ORF">M076_4778</name>
</gene>
<proteinExistence type="predicted"/>
<dbReference type="GO" id="GO:0016758">
    <property type="term" value="F:hexosyltransferase activity"/>
    <property type="evidence" value="ECO:0007669"/>
    <property type="project" value="UniProtKB-ARBA"/>
</dbReference>
<dbReference type="InterPro" id="IPR029044">
    <property type="entry name" value="Nucleotide-diphossugar_trans"/>
</dbReference>
<protein>
    <submittedName>
        <fullName evidence="2">Glycosyl transferase 2 family protein</fullName>
    </submittedName>
</protein>
<dbReference type="SUPFAM" id="SSF53448">
    <property type="entry name" value="Nucleotide-diphospho-sugar transferases"/>
    <property type="match status" value="1"/>
</dbReference>
<dbReference type="RefSeq" id="WP_005802140.1">
    <property type="nucleotide sequence ID" value="NZ_JGDM01000129.1"/>
</dbReference>
<accession>A0A015YD41</accession>